<accession>A0A1W6JJ18</accession>
<dbReference type="GO" id="GO:0009159">
    <property type="term" value="P:deoxyribonucleoside monophosphate catabolic process"/>
    <property type="evidence" value="ECO:0007669"/>
    <property type="project" value="TreeGrafter"/>
</dbReference>
<dbReference type="EMBL" id="KY554768">
    <property type="protein sequence ID" value="ARM66230.1"/>
    <property type="molecule type" value="Genomic_DNA"/>
</dbReference>
<reference evidence="1 2" key="1">
    <citation type="journal article" date="2017" name="Viruses">
        <title>Phage Biodiversity in Artisanal Cheese Wheys Reflects the Complexity of the Fermentation Process.</title>
        <authorList>
            <person name="Mahony J."/>
            <person name="Moscarelli A."/>
            <person name="Kelleher P."/>
            <person name="Lugli G.A."/>
            <person name="Ventura M."/>
            <person name="Settanni L."/>
            <person name="van Sinderen D."/>
        </authorList>
    </citation>
    <scope>NUCLEOTIDE SEQUENCE [LARGE SCALE GENOMIC DNA]</scope>
</reference>
<evidence type="ECO:0000313" key="1">
    <source>
        <dbReference type="EMBL" id="ARM66230.1"/>
    </source>
</evidence>
<keyword evidence="1" id="KW-0808">Transferase</keyword>
<dbReference type="PANTHER" id="PTHR15364">
    <property type="entry name" value="2'-DEOXYNUCLEOSIDE 5'-PHOSPHATE N-HYDROLASE 1"/>
    <property type="match status" value="1"/>
</dbReference>
<sequence length="180" mass="19979">MEKVKIYFASPLFSAMEQSFNRDLVEELRAQIYFTQLSEQVEVEIYLPQENEAINDKSAYADSKMIAQADTKELLESDLVLAILDGVTIDAGVASEIGIAYATGIPVIGLYSDVRQGTHNNQQKIKALDEIAESQFSYINLYTAGLVKSNGVITGTVSEFIDVVMDDVEKLIKDKLEEVK</sequence>
<name>A0A1W6JJ18_9CAUD</name>
<gene>
    <name evidence="1" type="ORF">AM1_103</name>
</gene>
<proteinExistence type="predicted"/>
<dbReference type="InterPro" id="IPR051239">
    <property type="entry name" value="2'-dNMP_N-hydrolase"/>
</dbReference>
<keyword evidence="2" id="KW-1185">Reference proteome</keyword>
<evidence type="ECO:0000313" key="2">
    <source>
        <dbReference type="Proteomes" id="UP000221405"/>
    </source>
</evidence>
<protein>
    <submittedName>
        <fullName evidence="1">Nucleoside-2-deoxyribosyltransferase</fullName>
    </submittedName>
</protein>
<dbReference type="SUPFAM" id="SSF52309">
    <property type="entry name" value="N-(deoxy)ribosyltransferase-like"/>
    <property type="match status" value="1"/>
</dbReference>
<dbReference type="Pfam" id="PF05014">
    <property type="entry name" value="Nuc_deoxyrib_tr"/>
    <property type="match status" value="1"/>
</dbReference>
<dbReference type="Proteomes" id="UP000221405">
    <property type="component" value="Segment"/>
</dbReference>
<dbReference type="GO" id="GO:0070694">
    <property type="term" value="F:5-hydroxymethyl-dUMP N-hydrolase activity"/>
    <property type="evidence" value="ECO:0007669"/>
    <property type="project" value="TreeGrafter"/>
</dbReference>
<dbReference type="InterPro" id="IPR007710">
    <property type="entry name" value="Nucleoside_deoxyribTrfase"/>
</dbReference>
<organism evidence="1 2">
    <name type="scientific">Lactococcus phage AM1</name>
    <dbReference type="NCBI Taxonomy" id="1965467"/>
    <lineage>
        <taxon>Viruses</taxon>
        <taxon>Duplodnaviria</taxon>
        <taxon>Heunggongvirae</taxon>
        <taxon>Uroviricota</taxon>
        <taxon>Caudoviricetes</taxon>
        <taxon>Audreyjarvisvirus</taxon>
        <taxon>Audreyjarvisvirus AM1</taxon>
    </lineage>
</organism>
<dbReference type="PANTHER" id="PTHR15364:SF0">
    <property type="entry name" value="2'-DEOXYNUCLEOSIDE 5'-PHOSPHATE N-HYDROLASE 1"/>
    <property type="match status" value="1"/>
</dbReference>
<dbReference type="Gene3D" id="3.40.50.450">
    <property type="match status" value="1"/>
</dbReference>
<dbReference type="GO" id="GO:0016740">
    <property type="term" value="F:transferase activity"/>
    <property type="evidence" value="ECO:0007669"/>
    <property type="project" value="UniProtKB-KW"/>
</dbReference>